<accession>A0A918B235</accession>
<dbReference type="Gene3D" id="3.10.620.30">
    <property type="match status" value="1"/>
</dbReference>
<keyword evidence="2" id="KW-0472">Membrane</keyword>
<evidence type="ECO:0000256" key="1">
    <source>
        <dbReference type="SAM" id="MobiDB-lite"/>
    </source>
</evidence>
<dbReference type="Pfam" id="PF11992">
    <property type="entry name" value="TgpA_N"/>
    <property type="match status" value="1"/>
</dbReference>
<gene>
    <name evidence="4" type="ORF">GCM10010249_40320</name>
</gene>
<evidence type="ECO:0000313" key="4">
    <source>
        <dbReference type="EMBL" id="GGQ17401.1"/>
    </source>
</evidence>
<dbReference type="InterPro" id="IPR025403">
    <property type="entry name" value="TgpA-like_C"/>
</dbReference>
<feature type="transmembrane region" description="Helical" evidence="2">
    <location>
        <begin position="118"/>
        <end position="136"/>
    </location>
</feature>
<organism evidence="4 5">
    <name type="scientific">Streptomyces roseolilacinus</name>
    <dbReference type="NCBI Taxonomy" id="66904"/>
    <lineage>
        <taxon>Bacteria</taxon>
        <taxon>Bacillati</taxon>
        <taxon>Actinomycetota</taxon>
        <taxon>Actinomycetes</taxon>
        <taxon>Kitasatosporales</taxon>
        <taxon>Streptomycetaceae</taxon>
        <taxon>Streptomyces</taxon>
    </lineage>
</organism>
<name>A0A918B235_9ACTN</name>
<dbReference type="Pfam" id="PF13559">
    <property type="entry name" value="DUF4129"/>
    <property type="match status" value="1"/>
</dbReference>
<dbReference type="InterPro" id="IPR002931">
    <property type="entry name" value="Transglutaminase-like"/>
</dbReference>
<reference evidence="4" key="2">
    <citation type="submission" date="2020-09" db="EMBL/GenBank/DDBJ databases">
        <authorList>
            <person name="Sun Q."/>
            <person name="Ohkuma M."/>
        </authorList>
    </citation>
    <scope>NUCLEOTIDE SEQUENCE</scope>
    <source>
        <strain evidence="4">JCM 4335</strain>
    </source>
</reference>
<dbReference type="EMBL" id="BMSV01000007">
    <property type="protein sequence ID" value="GGQ17401.1"/>
    <property type="molecule type" value="Genomic_DNA"/>
</dbReference>
<dbReference type="InterPro" id="IPR038765">
    <property type="entry name" value="Papain-like_cys_pep_sf"/>
</dbReference>
<comment type="caution">
    <text evidence="4">The sequence shown here is derived from an EMBL/GenBank/DDBJ whole genome shotgun (WGS) entry which is preliminary data.</text>
</comment>
<dbReference type="InterPro" id="IPR052901">
    <property type="entry name" value="Bact_TGase-like"/>
</dbReference>
<reference evidence="4" key="1">
    <citation type="journal article" date="2014" name="Int. J. Syst. Evol. Microbiol.">
        <title>Complete genome sequence of Corynebacterium casei LMG S-19264T (=DSM 44701T), isolated from a smear-ripened cheese.</title>
        <authorList>
            <consortium name="US DOE Joint Genome Institute (JGI-PGF)"/>
            <person name="Walter F."/>
            <person name="Albersmeier A."/>
            <person name="Kalinowski J."/>
            <person name="Ruckert C."/>
        </authorList>
    </citation>
    <scope>NUCLEOTIDE SEQUENCE</scope>
    <source>
        <strain evidence="4">JCM 4335</strain>
    </source>
</reference>
<feature type="region of interest" description="Disordered" evidence="1">
    <location>
        <begin position="549"/>
        <end position="616"/>
    </location>
</feature>
<dbReference type="PANTHER" id="PTHR42736:SF1">
    <property type="entry name" value="PROTEIN-GLUTAMINE GAMMA-GLUTAMYLTRANSFERASE"/>
    <property type="match status" value="1"/>
</dbReference>
<evidence type="ECO:0000256" key="2">
    <source>
        <dbReference type="SAM" id="Phobius"/>
    </source>
</evidence>
<dbReference type="SMART" id="SM00460">
    <property type="entry name" value="TGc"/>
    <property type="match status" value="1"/>
</dbReference>
<dbReference type="InterPro" id="IPR021878">
    <property type="entry name" value="TgpA_N"/>
</dbReference>
<sequence length="786" mass="81365">MSGGGRLTVCALIATVAAACSLLPLVGEVGWIVQAALLLAAVAGTGAAARRVPVARPLTVASQVAVGLVLLTVVFAREQAVAGVLPSPEVFRRFGALLEAGAQDVGQYAPPAPATDGIRLMLVGGVLLIGLAVDVLAVTFRSAAPAGLPLLALYSVAAGLSGGGTSWLGFLAAAAGYLMLLLAEGRDRLAQWGRVFGGPQARPGGPAAFGSPDGTAPAPLRTGRRIGVFALGIALVVPSVLPSLDGGLLGTGGTGEGAGGGTISAVNPLVSLKENLNQSEDREVLRYRTNAPDGSGLYLRLVSLDQFDGTSWRTSVRGVEDVPQRLPRPVGLSERTGTTEISTNVSAAGSYEQKWLPMPYPATDVRIEGRWRYEPVGRMVVGDDGQTTSGVQYSVNSLVVQPTAEQLAAAPAAPGALLREYTLVPDSLPRDVKATALQVTAGAKNDYERAVRLQDWFASKGGFTYDTTVSSGTGVTAISRFLRDKEGFCVHFSFAMAAMARTLNVPARVAVGFMPGTPSGGGTVSVSIKDAHAWPELYFEGVGWTRFEPTPSRGSIPDYALTERPDGAQPDTQEPAPRPSVVPSAEPSPQDVCAPGATGPEGGCAGPVPQGAEPPADAGAALGPVLLAAAGATAALVLPLAPMLWRRRVRARRLRGGRPLEVWTEVVDTAWDHGVPPDESLTPRGTADRLVRTGPLEGPAAEAVHRIAGAVEEALYARAPRPVDGLAQDAARVRAGIVAASGRGVRLRALLAPRSAARVAWALSRRRAAVAARWGALLRRPSRQQG</sequence>
<protein>
    <submittedName>
        <fullName evidence="4">Transglutaminase</fullName>
    </submittedName>
</protein>
<keyword evidence="2" id="KW-0812">Transmembrane</keyword>
<dbReference type="PANTHER" id="PTHR42736">
    <property type="entry name" value="PROTEIN-GLUTAMINE GAMMA-GLUTAMYLTRANSFERASE"/>
    <property type="match status" value="1"/>
</dbReference>
<evidence type="ECO:0000313" key="5">
    <source>
        <dbReference type="Proteomes" id="UP000654123"/>
    </source>
</evidence>
<dbReference type="Pfam" id="PF01841">
    <property type="entry name" value="Transglut_core"/>
    <property type="match status" value="1"/>
</dbReference>
<dbReference type="PROSITE" id="PS51257">
    <property type="entry name" value="PROKAR_LIPOPROTEIN"/>
    <property type="match status" value="1"/>
</dbReference>
<feature type="transmembrane region" description="Helical" evidence="2">
    <location>
        <begin position="143"/>
        <end position="160"/>
    </location>
</feature>
<feature type="transmembrane region" description="Helical" evidence="2">
    <location>
        <begin position="625"/>
        <end position="645"/>
    </location>
</feature>
<proteinExistence type="predicted"/>
<feature type="domain" description="Transglutaminase-like" evidence="3">
    <location>
        <begin position="481"/>
        <end position="551"/>
    </location>
</feature>
<dbReference type="RefSeq" id="WP_189535827.1">
    <property type="nucleotide sequence ID" value="NZ_BMSV01000007.1"/>
</dbReference>
<dbReference type="SUPFAM" id="SSF54001">
    <property type="entry name" value="Cysteine proteinases"/>
    <property type="match status" value="1"/>
</dbReference>
<dbReference type="Proteomes" id="UP000654123">
    <property type="component" value="Unassembled WGS sequence"/>
</dbReference>
<keyword evidence="2" id="KW-1133">Transmembrane helix</keyword>
<feature type="transmembrane region" description="Helical" evidence="2">
    <location>
        <begin position="58"/>
        <end position="76"/>
    </location>
</feature>
<keyword evidence="5" id="KW-1185">Reference proteome</keyword>
<feature type="transmembrane region" description="Helical" evidence="2">
    <location>
        <begin position="29"/>
        <end position="49"/>
    </location>
</feature>
<dbReference type="AlphaFoldDB" id="A0A918B235"/>
<evidence type="ECO:0000259" key="3">
    <source>
        <dbReference type="SMART" id="SM00460"/>
    </source>
</evidence>